<dbReference type="SUPFAM" id="SSF55874">
    <property type="entry name" value="ATPase domain of HSP90 chaperone/DNA topoisomerase II/histidine kinase"/>
    <property type="match status" value="1"/>
</dbReference>
<dbReference type="GO" id="GO:0016020">
    <property type="term" value="C:membrane"/>
    <property type="evidence" value="ECO:0007669"/>
    <property type="project" value="InterPro"/>
</dbReference>
<dbReference type="RefSeq" id="WP_088976598.1">
    <property type="nucleotide sequence ID" value="NZ_LT607753.1"/>
</dbReference>
<dbReference type="Pfam" id="PF02518">
    <property type="entry name" value="HATPase_c"/>
    <property type="match status" value="1"/>
</dbReference>
<feature type="domain" description="Histidine kinase/HSP90-like ATPase" evidence="2">
    <location>
        <begin position="282"/>
        <end position="400"/>
    </location>
</feature>
<accession>A0A1C5IN52</accession>
<dbReference type="Pfam" id="PF06580">
    <property type="entry name" value="His_kinase"/>
    <property type="match status" value="1"/>
</dbReference>
<evidence type="ECO:0000259" key="2">
    <source>
        <dbReference type="SMART" id="SM00387"/>
    </source>
</evidence>
<evidence type="ECO:0000313" key="3">
    <source>
        <dbReference type="EMBL" id="SCG59768.1"/>
    </source>
</evidence>
<dbReference type="Gene3D" id="3.30.565.10">
    <property type="entry name" value="Histidine kinase-like ATPase, C-terminal domain"/>
    <property type="match status" value="1"/>
</dbReference>
<dbReference type="EMBL" id="LT607753">
    <property type="protein sequence ID" value="SCG59768.1"/>
    <property type="molecule type" value="Genomic_DNA"/>
</dbReference>
<name>A0A1C5IN52_9ACTN</name>
<dbReference type="AlphaFoldDB" id="A0A1C5IN52"/>
<keyword evidence="3" id="KW-0418">Kinase</keyword>
<evidence type="ECO:0000313" key="4">
    <source>
        <dbReference type="Proteomes" id="UP000198215"/>
    </source>
</evidence>
<dbReference type="InterPro" id="IPR003594">
    <property type="entry name" value="HATPase_dom"/>
</dbReference>
<proteinExistence type="predicted"/>
<evidence type="ECO:0000256" key="1">
    <source>
        <dbReference type="SAM" id="Phobius"/>
    </source>
</evidence>
<dbReference type="OrthoDB" id="2514702at2"/>
<dbReference type="InterPro" id="IPR050640">
    <property type="entry name" value="Bact_2-comp_sensor_kinase"/>
</dbReference>
<reference evidence="4" key="1">
    <citation type="submission" date="2016-06" db="EMBL/GenBank/DDBJ databases">
        <authorList>
            <person name="Varghese N."/>
            <person name="Submissions Spin"/>
        </authorList>
    </citation>
    <scope>NUCLEOTIDE SEQUENCE [LARGE SCALE GENOMIC DNA]</scope>
    <source>
        <strain evidence="4">DSM 45161</strain>
    </source>
</reference>
<dbReference type="InterPro" id="IPR036890">
    <property type="entry name" value="HATPase_C_sf"/>
</dbReference>
<dbReference type="GO" id="GO:0000155">
    <property type="term" value="F:phosphorelay sensor kinase activity"/>
    <property type="evidence" value="ECO:0007669"/>
    <property type="project" value="InterPro"/>
</dbReference>
<feature type="transmembrane region" description="Helical" evidence="1">
    <location>
        <begin position="6"/>
        <end position="26"/>
    </location>
</feature>
<sequence length="407" mass="42902">MGGNLSAVVGVVSLVTALAAALWAVLRLRGRRGIATASQRATYEVLHTAGLAAEPLRAGLSPAGAAKAVRHLRALVGAAGLALTDADELLALDGRGAHHGDQLLAAARRTVEAGRSTVLGESELRCDRVDCPVRGAVLAPLSADGRVVGALVAVADAPPAPGLVQATLETAHWAGDQLALAELDSSRERLARAEVRALRAQISPHFIYNALTAIGSFVRTDPERARELILEFAEFTRYSFRAHGEFTTLAEELRSIDRYLTIERARFGDRLQVRLQIAPEVLPVTLPFLCLQPLVENAVRHGLSRKPGTGMVSIEARDAGAECHITVEDDGVGMDPATLTAGIAELARAGSDPADDPGQHVGLSNVDERLRSVFGDRFGLVVETGPGSGTKVSLRVPKFHPGVRAGS</sequence>
<keyword evidence="1" id="KW-0812">Transmembrane</keyword>
<keyword evidence="1" id="KW-1133">Transmembrane helix</keyword>
<organism evidence="3 4">
    <name type="scientific">Micromonospora coxensis</name>
    <dbReference type="NCBI Taxonomy" id="356852"/>
    <lineage>
        <taxon>Bacteria</taxon>
        <taxon>Bacillati</taxon>
        <taxon>Actinomycetota</taxon>
        <taxon>Actinomycetes</taxon>
        <taxon>Micromonosporales</taxon>
        <taxon>Micromonosporaceae</taxon>
        <taxon>Micromonospora</taxon>
    </lineage>
</organism>
<keyword evidence="3" id="KW-0808">Transferase</keyword>
<keyword evidence="1" id="KW-0472">Membrane</keyword>
<gene>
    <name evidence="3" type="ORF">GA0070614_3105</name>
</gene>
<dbReference type="InterPro" id="IPR010559">
    <property type="entry name" value="Sig_transdc_His_kin_internal"/>
</dbReference>
<protein>
    <submittedName>
        <fullName evidence="3">Two-component system, LytT family, sensor kinase</fullName>
    </submittedName>
</protein>
<dbReference type="SMART" id="SM00387">
    <property type="entry name" value="HATPase_c"/>
    <property type="match status" value="1"/>
</dbReference>
<dbReference type="Proteomes" id="UP000198215">
    <property type="component" value="Chromosome I"/>
</dbReference>
<dbReference type="PANTHER" id="PTHR34220">
    <property type="entry name" value="SENSOR HISTIDINE KINASE YPDA"/>
    <property type="match status" value="1"/>
</dbReference>
<keyword evidence="4" id="KW-1185">Reference proteome</keyword>
<dbReference type="PANTHER" id="PTHR34220:SF7">
    <property type="entry name" value="SENSOR HISTIDINE KINASE YPDA"/>
    <property type="match status" value="1"/>
</dbReference>